<sequence length="139" mass="15226">MPKLSPPPRKAFKNIWVLLRVCMDEAAVRLNNVKVDDVSWMKPSREQKNESPPAIVFSASGSNRHDFVLNLNTGEIAQVDGDARVVDVRTAWHRLLACAANNETCCAAQDTGSDYVHELSNIDPGAGQNNGSWAKPALQ</sequence>
<protein>
    <submittedName>
        <fullName evidence="1">Uncharacterized protein</fullName>
    </submittedName>
</protein>
<dbReference type="KEGG" id="pno:SNOG_05456"/>
<dbReference type="RefSeq" id="XP_001795861.1">
    <property type="nucleotide sequence ID" value="XM_001795809.1"/>
</dbReference>
<dbReference type="AlphaFoldDB" id="Q0US08"/>
<evidence type="ECO:0000313" key="2">
    <source>
        <dbReference type="Proteomes" id="UP000001055"/>
    </source>
</evidence>
<name>Q0US08_PHANO</name>
<accession>Q0US08</accession>
<evidence type="ECO:0000313" key="1">
    <source>
        <dbReference type="EMBL" id="EAT86520.1"/>
    </source>
</evidence>
<organism evidence="1 2">
    <name type="scientific">Phaeosphaeria nodorum (strain SN15 / ATCC MYA-4574 / FGSC 10173)</name>
    <name type="common">Glume blotch fungus</name>
    <name type="synonym">Parastagonospora nodorum</name>
    <dbReference type="NCBI Taxonomy" id="321614"/>
    <lineage>
        <taxon>Eukaryota</taxon>
        <taxon>Fungi</taxon>
        <taxon>Dikarya</taxon>
        <taxon>Ascomycota</taxon>
        <taxon>Pezizomycotina</taxon>
        <taxon>Dothideomycetes</taxon>
        <taxon>Pleosporomycetidae</taxon>
        <taxon>Pleosporales</taxon>
        <taxon>Pleosporineae</taxon>
        <taxon>Phaeosphaeriaceae</taxon>
        <taxon>Parastagonospora</taxon>
    </lineage>
</organism>
<dbReference type="InParanoid" id="Q0US08"/>
<gene>
    <name evidence="1" type="ORF">SNOG_05456</name>
</gene>
<dbReference type="EMBL" id="CH445332">
    <property type="protein sequence ID" value="EAT86520.1"/>
    <property type="molecule type" value="Genomic_DNA"/>
</dbReference>
<reference evidence="2" key="1">
    <citation type="journal article" date="2007" name="Plant Cell">
        <title>Dothideomycete-plant interactions illuminated by genome sequencing and EST analysis of the wheat pathogen Stagonospora nodorum.</title>
        <authorList>
            <person name="Hane J.K."/>
            <person name="Lowe R.G."/>
            <person name="Solomon P.S."/>
            <person name="Tan K.C."/>
            <person name="Schoch C.L."/>
            <person name="Spatafora J.W."/>
            <person name="Crous P.W."/>
            <person name="Kodira C."/>
            <person name="Birren B.W."/>
            <person name="Galagan J.E."/>
            <person name="Torriani S.F."/>
            <person name="McDonald B.A."/>
            <person name="Oliver R.P."/>
        </authorList>
    </citation>
    <scope>NUCLEOTIDE SEQUENCE [LARGE SCALE GENOMIC DNA]</scope>
    <source>
        <strain evidence="2">SN15 / ATCC MYA-4574 / FGSC 10173</strain>
    </source>
</reference>
<dbReference type="Proteomes" id="UP000001055">
    <property type="component" value="Unassembled WGS sequence"/>
</dbReference>
<dbReference type="GeneID" id="5972744"/>
<proteinExistence type="predicted"/>